<accession>A0A0A9FJN3</accession>
<sequence>MSASPAWSRLSLSLMSCHLSGNSVADKEAVTRELTASSAAASLPCSSSSASWLPAGAASSPASPILQSCRSQPQHHMCWDSCCPGMS</sequence>
<proteinExistence type="predicted"/>
<name>A0A0A9FJN3_ARUDO</name>
<reference evidence="1" key="1">
    <citation type="submission" date="2014-09" db="EMBL/GenBank/DDBJ databases">
        <authorList>
            <person name="Magalhaes I.L.F."/>
            <person name="Oliveira U."/>
            <person name="Santos F.R."/>
            <person name="Vidigal T.H.D.A."/>
            <person name="Brescovit A.D."/>
            <person name="Santos A.J."/>
        </authorList>
    </citation>
    <scope>NUCLEOTIDE SEQUENCE</scope>
    <source>
        <tissue evidence="1">Shoot tissue taken approximately 20 cm above the soil surface</tissue>
    </source>
</reference>
<organism evidence="1">
    <name type="scientific">Arundo donax</name>
    <name type="common">Giant reed</name>
    <name type="synonym">Donax arundinaceus</name>
    <dbReference type="NCBI Taxonomy" id="35708"/>
    <lineage>
        <taxon>Eukaryota</taxon>
        <taxon>Viridiplantae</taxon>
        <taxon>Streptophyta</taxon>
        <taxon>Embryophyta</taxon>
        <taxon>Tracheophyta</taxon>
        <taxon>Spermatophyta</taxon>
        <taxon>Magnoliopsida</taxon>
        <taxon>Liliopsida</taxon>
        <taxon>Poales</taxon>
        <taxon>Poaceae</taxon>
        <taxon>PACMAD clade</taxon>
        <taxon>Arundinoideae</taxon>
        <taxon>Arundineae</taxon>
        <taxon>Arundo</taxon>
    </lineage>
</organism>
<protein>
    <submittedName>
        <fullName evidence="1">Uncharacterized protein</fullName>
    </submittedName>
</protein>
<dbReference type="AlphaFoldDB" id="A0A0A9FJN3"/>
<reference evidence="1" key="2">
    <citation type="journal article" date="2015" name="Data Brief">
        <title>Shoot transcriptome of the giant reed, Arundo donax.</title>
        <authorList>
            <person name="Barrero R.A."/>
            <person name="Guerrero F.D."/>
            <person name="Moolhuijzen P."/>
            <person name="Goolsby J.A."/>
            <person name="Tidwell J."/>
            <person name="Bellgard S.E."/>
            <person name="Bellgard M.I."/>
        </authorList>
    </citation>
    <scope>NUCLEOTIDE SEQUENCE</scope>
    <source>
        <tissue evidence="1">Shoot tissue taken approximately 20 cm above the soil surface</tissue>
    </source>
</reference>
<evidence type="ECO:0000313" key="1">
    <source>
        <dbReference type="EMBL" id="JAE10341.1"/>
    </source>
</evidence>
<dbReference type="EMBL" id="GBRH01187555">
    <property type="protein sequence ID" value="JAE10341.1"/>
    <property type="molecule type" value="Transcribed_RNA"/>
</dbReference>